<dbReference type="OMA" id="TCRLFYQ"/>
<dbReference type="EMBL" id="JOKZ01000506">
    <property type="protein sequence ID" value="KKO97772.1"/>
    <property type="molecule type" value="Genomic_DNA"/>
</dbReference>
<name>A0A0F9XAK3_TRIHA</name>
<comment type="caution">
    <text evidence="1">The sequence shown here is derived from an EMBL/GenBank/DDBJ whole genome shotgun (WGS) entry which is preliminary data.</text>
</comment>
<reference evidence="2" key="1">
    <citation type="journal article" date="2015" name="Genome Announc.">
        <title>Draft whole-genome sequence of the biocontrol agent Trichoderma harzianum T6776.</title>
        <authorList>
            <person name="Baroncelli R."/>
            <person name="Piaggeschi G."/>
            <person name="Fiorini L."/>
            <person name="Bertolini E."/>
            <person name="Zapparata A."/>
            <person name="Pe M.E."/>
            <person name="Sarrocco S."/>
            <person name="Vannacci G."/>
        </authorList>
    </citation>
    <scope>NUCLEOTIDE SEQUENCE [LARGE SCALE GENOMIC DNA]</scope>
    <source>
        <strain evidence="2">T6776</strain>
    </source>
</reference>
<protein>
    <submittedName>
        <fullName evidence="1">Uncharacterized protein</fullName>
    </submittedName>
</protein>
<dbReference type="PANTHER" id="PTHR38790">
    <property type="entry name" value="2EXR DOMAIN-CONTAINING PROTEIN-RELATED"/>
    <property type="match status" value="1"/>
</dbReference>
<proteinExistence type="predicted"/>
<dbReference type="OrthoDB" id="5413827at2759"/>
<evidence type="ECO:0000313" key="1">
    <source>
        <dbReference type="EMBL" id="KKO97772.1"/>
    </source>
</evidence>
<organism evidence="1 2">
    <name type="scientific">Trichoderma harzianum</name>
    <name type="common">Hypocrea lixii</name>
    <dbReference type="NCBI Taxonomy" id="5544"/>
    <lineage>
        <taxon>Eukaryota</taxon>
        <taxon>Fungi</taxon>
        <taxon>Dikarya</taxon>
        <taxon>Ascomycota</taxon>
        <taxon>Pezizomycotina</taxon>
        <taxon>Sordariomycetes</taxon>
        <taxon>Hypocreomycetidae</taxon>
        <taxon>Hypocreales</taxon>
        <taxon>Hypocreaceae</taxon>
        <taxon>Trichoderma</taxon>
    </lineage>
</organism>
<dbReference type="Proteomes" id="UP000034112">
    <property type="component" value="Unassembled WGS sequence"/>
</dbReference>
<sequence>MPKTPYKHKPSQNGNLLFAKLPAEIRYEIWCMLFSIERKGPVVPVHIPTDNATETFFSLGSGRNSTFVLDTLLKTCRLFYQDQEDWMIFYKFNEFQFPRSRDCLTYVAAITPSRRNAIQHITLKMNPYNRSSAKKGKPGDRLRAIAKLCPNLRVLRYEKFLYRSDSLTNWLTLLAETMEPVVASLPLLKEVYIRGTYDVYTWLNCHMTLENIRLDLSKSTPQGPIQIRDSGEQGLMAVWEILSKRKTVDERPLEPRLVKQAIRTTPILTLGQNRRHRSHVGVRQNARRFARGTVPDFIFGGTGTIKDIRFPRDEMSPELLIGTVIPQQILCFGGRVPI</sequence>
<gene>
    <name evidence="1" type="ORF">THAR02_10119</name>
</gene>
<accession>A0A0F9XAK3</accession>
<dbReference type="AlphaFoldDB" id="A0A0F9XAK3"/>
<evidence type="ECO:0000313" key="2">
    <source>
        <dbReference type="Proteomes" id="UP000034112"/>
    </source>
</evidence>